<protein>
    <submittedName>
        <fullName evidence="2">HTH-type transcriptional regulator</fullName>
    </submittedName>
</protein>
<dbReference type="CDD" id="cd00093">
    <property type="entry name" value="HTH_XRE"/>
    <property type="match status" value="1"/>
</dbReference>
<keyword evidence="3" id="KW-1185">Reference proteome</keyword>
<dbReference type="KEGG" id="fal:FRAAL0434"/>
<dbReference type="GO" id="GO:0003677">
    <property type="term" value="F:DNA binding"/>
    <property type="evidence" value="ECO:0007669"/>
    <property type="project" value="InterPro"/>
</dbReference>
<dbReference type="Gene3D" id="3.30.450.180">
    <property type="match status" value="1"/>
</dbReference>
<dbReference type="SUPFAM" id="SSF47413">
    <property type="entry name" value="lambda repressor-like DNA-binding domains"/>
    <property type="match status" value="1"/>
</dbReference>
<evidence type="ECO:0000313" key="3">
    <source>
        <dbReference type="Proteomes" id="UP000000657"/>
    </source>
</evidence>
<sequence length="276" mass="30627">MSSEFGLLLRGWRDRTSPAFVGAIETNRRSPGLRREELAALAGLSVDYLVQLEQGRAARPSPQVVAALCRALRLAEDDAALLHQAAGLAIPKGAVSTEIPSGIERLLQRLDDWPVAVYSVDWWLLRWNRLWAALLGDPGALLGRSRNLIWHEFTDTPSRVALAPPERDAFRDALVADLRVASIEYPHDPGVRQLVNELRTRSTDFVSRWIAGRPVRHQTARKRIEQPHVGHLTLDSDVLQTPGSALRIIVYSAEPGSQDASRLDLLRVLGTEAFAH</sequence>
<dbReference type="Proteomes" id="UP000000657">
    <property type="component" value="Chromosome"/>
</dbReference>
<dbReference type="PANTHER" id="PTHR35010:SF2">
    <property type="entry name" value="BLL4672 PROTEIN"/>
    <property type="match status" value="1"/>
</dbReference>
<dbReference type="Gene3D" id="1.10.260.40">
    <property type="entry name" value="lambda repressor-like DNA-binding domains"/>
    <property type="match status" value="1"/>
</dbReference>
<dbReference type="RefSeq" id="WP_011601690.1">
    <property type="nucleotide sequence ID" value="NC_008278.1"/>
</dbReference>
<name>Q0RTI9_FRAAA</name>
<dbReference type="OrthoDB" id="3518652at2"/>
<dbReference type="InterPro" id="IPR001387">
    <property type="entry name" value="Cro/C1-type_HTH"/>
</dbReference>
<reference evidence="2 3" key="1">
    <citation type="journal article" date="2007" name="Genome Res.">
        <title>Genome characteristics of facultatively symbiotic Frankia sp. strains reflect host range and host plant biogeography.</title>
        <authorList>
            <person name="Normand P."/>
            <person name="Lapierre P."/>
            <person name="Tisa L.S."/>
            <person name="Gogarten J.P."/>
            <person name="Alloisio N."/>
            <person name="Bagnarol E."/>
            <person name="Bassi C.A."/>
            <person name="Berry A.M."/>
            <person name="Bickhart D.M."/>
            <person name="Choisne N."/>
            <person name="Couloux A."/>
            <person name="Cournoyer B."/>
            <person name="Cruveiller S."/>
            <person name="Daubin V."/>
            <person name="Demange N."/>
            <person name="Francino M.P."/>
            <person name="Goltsman E."/>
            <person name="Huang Y."/>
            <person name="Kopp O.R."/>
            <person name="Labarre L."/>
            <person name="Lapidus A."/>
            <person name="Lavire C."/>
            <person name="Marechal J."/>
            <person name="Martinez M."/>
            <person name="Mastronunzio J.E."/>
            <person name="Mullin B.C."/>
            <person name="Niemann J."/>
            <person name="Pujic P."/>
            <person name="Rawnsley T."/>
            <person name="Rouy Z."/>
            <person name="Schenowitz C."/>
            <person name="Sellstedt A."/>
            <person name="Tavares F."/>
            <person name="Tomkins J.P."/>
            <person name="Vallenet D."/>
            <person name="Valverde C."/>
            <person name="Wall L.G."/>
            <person name="Wang Y."/>
            <person name="Medigue C."/>
            <person name="Benson D.R."/>
        </authorList>
    </citation>
    <scope>NUCLEOTIDE SEQUENCE [LARGE SCALE GENOMIC DNA]</scope>
    <source>
        <strain evidence="3">DSM 45986 / CECT 9034 / ACN14a</strain>
    </source>
</reference>
<dbReference type="EMBL" id="CT573213">
    <property type="protein sequence ID" value="CAJ59109.1"/>
    <property type="molecule type" value="Genomic_DNA"/>
</dbReference>
<dbReference type="STRING" id="326424.FRAAL0434"/>
<evidence type="ECO:0000259" key="1">
    <source>
        <dbReference type="PROSITE" id="PS50943"/>
    </source>
</evidence>
<organism evidence="2 3">
    <name type="scientific">Frankia alni (strain DSM 45986 / CECT 9034 / ACN14a)</name>
    <dbReference type="NCBI Taxonomy" id="326424"/>
    <lineage>
        <taxon>Bacteria</taxon>
        <taxon>Bacillati</taxon>
        <taxon>Actinomycetota</taxon>
        <taxon>Actinomycetes</taxon>
        <taxon>Frankiales</taxon>
        <taxon>Frankiaceae</taxon>
        <taxon>Frankia</taxon>
    </lineage>
</organism>
<dbReference type="AlphaFoldDB" id="Q0RTI9"/>
<dbReference type="InterPro" id="IPR010982">
    <property type="entry name" value="Lambda_DNA-bd_dom_sf"/>
</dbReference>
<dbReference type="InterPro" id="IPR041413">
    <property type="entry name" value="MLTR_LBD"/>
</dbReference>
<proteinExistence type="predicted"/>
<dbReference type="Pfam" id="PF17765">
    <property type="entry name" value="MLTR_LBD"/>
    <property type="match status" value="1"/>
</dbReference>
<dbReference type="PANTHER" id="PTHR35010">
    <property type="entry name" value="BLL4672 PROTEIN-RELATED"/>
    <property type="match status" value="1"/>
</dbReference>
<dbReference type="PROSITE" id="PS50943">
    <property type="entry name" value="HTH_CROC1"/>
    <property type="match status" value="1"/>
</dbReference>
<dbReference type="HOGENOM" id="CLU_057862_1_1_11"/>
<dbReference type="Pfam" id="PF13560">
    <property type="entry name" value="HTH_31"/>
    <property type="match status" value="1"/>
</dbReference>
<dbReference type="eggNOG" id="COG1396">
    <property type="taxonomic scope" value="Bacteria"/>
</dbReference>
<evidence type="ECO:0000313" key="2">
    <source>
        <dbReference type="EMBL" id="CAJ59109.1"/>
    </source>
</evidence>
<gene>
    <name evidence="2" type="ordered locus">FRAAL0434</name>
</gene>
<dbReference type="SMART" id="SM00530">
    <property type="entry name" value="HTH_XRE"/>
    <property type="match status" value="1"/>
</dbReference>
<accession>Q0RTI9</accession>
<feature type="domain" description="HTH cro/C1-type" evidence="1">
    <location>
        <begin position="28"/>
        <end position="79"/>
    </location>
</feature>